<dbReference type="AlphaFoldDB" id="A0A0E3RV30"/>
<feature type="transmembrane region" description="Helical" evidence="1">
    <location>
        <begin position="267"/>
        <end position="286"/>
    </location>
</feature>
<keyword evidence="1" id="KW-0812">Transmembrane</keyword>
<protein>
    <submittedName>
        <fullName evidence="2">Uncharacterized protein</fullName>
    </submittedName>
</protein>
<feature type="transmembrane region" description="Helical" evidence="1">
    <location>
        <begin position="75"/>
        <end position="95"/>
    </location>
</feature>
<dbReference type="HOGENOM" id="CLU_535991_0_0_2"/>
<reference evidence="2 3" key="1">
    <citation type="submission" date="2014-07" db="EMBL/GenBank/DDBJ databases">
        <title>Methanogenic archaea and the global carbon cycle.</title>
        <authorList>
            <person name="Henriksen J.R."/>
            <person name="Luke J."/>
            <person name="Reinhart S."/>
            <person name="Benedict M.N."/>
            <person name="Youngblut N.D."/>
            <person name="Metcalf M.E."/>
            <person name="Whitaker R.J."/>
            <person name="Metcalf W.W."/>
        </authorList>
    </citation>
    <scope>NUCLEOTIDE SEQUENCE [LARGE SCALE GENOMIC DNA]</scope>
    <source>
        <strain evidence="2 3">C16</strain>
    </source>
</reference>
<feature type="transmembrane region" description="Helical" evidence="1">
    <location>
        <begin position="148"/>
        <end position="168"/>
    </location>
</feature>
<evidence type="ECO:0000313" key="2">
    <source>
        <dbReference type="EMBL" id="AKB70027.1"/>
    </source>
</evidence>
<sequence length="508" mass="58991">MKINLATLLYFTLILLAIILILPKSLLGFYHVQTFSAIYLPNLMDTKFKSIIAYVTFVQILSLIFKGSALSISNIAGITSVLSVIFSYILLFRVIDGDTKIKSIISFLYPVLMICASCSNILAGYVSGLSMILYFMICFFFLDERRKYNYISLFFVALISWITLGLFWHSVYVMAYFIFVFYIVTSNLYHIRNAETFPLWNILILLTVSFLFMWIYLREDVMGNSLNLENLRLIGLSSIFNKGSFTGIYTYNHNLQTYLGYVDIMRYLGYLLAYIIILIFVIDSSISFIRKKKVSKNQIFLITLFISEILFIFLYFISTGTFGVRVLLTFSYPLIIIMLNDNQHLCIKCLNNFNLRIIITLFLIIPFILTSAFSLYNYLTESPEQNISIDTYENSFGWISEYSCADMIFSDAHTSGHYQLSYSLKNFFDRNQLDFCSVDYIKYEKIVNTTYNPSDNSLLVINEILYNKHLQFQSLEAWNTFEPLSPEYIEPNIYLNKVYNDGSVIIAQ</sequence>
<accession>A0A0E3RV30</accession>
<feature type="transmembrane region" description="Helical" evidence="1">
    <location>
        <begin position="298"/>
        <end position="316"/>
    </location>
</feature>
<keyword evidence="1" id="KW-1133">Transmembrane helix</keyword>
<evidence type="ECO:0000313" key="3">
    <source>
        <dbReference type="Proteomes" id="UP000033071"/>
    </source>
</evidence>
<name>A0A0E3RV30_METMZ</name>
<gene>
    <name evidence="2" type="ORF">MSMAC_0137</name>
</gene>
<organism evidence="2 3">
    <name type="scientific">Methanosarcina mazei C16</name>
    <dbReference type="NCBI Taxonomy" id="1434113"/>
    <lineage>
        <taxon>Archaea</taxon>
        <taxon>Methanobacteriati</taxon>
        <taxon>Methanobacteriota</taxon>
        <taxon>Stenosarchaea group</taxon>
        <taxon>Methanomicrobia</taxon>
        <taxon>Methanosarcinales</taxon>
        <taxon>Methanosarcinaceae</taxon>
        <taxon>Methanosarcina</taxon>
    </lineage>
</organism>
<feature type="transmembrane region" description="Helical" evidence="1">
    <location>
        <begin position="174"/>
        <end position="191"/>
    </location>
</feature>
<feature type="transmembrane region" description="Helical" evidence="1">
    <location>
        <begin position="51"/>
        <end position="68"/>
    </location>
</feature>
<dbReference type="Proteomes" id="UP000033071">
    <property type="component" value="Chromosome"/>
</dbReference>
<feature type="transmembrane region" description="Helical" evidence="1">
    <location>
        <begin position="7"/>
        <end position="31"/>
    </location>
</feature>
<dbReference type="RefSeq" id="WP_048040752.1">
    <property type="nucleotide sequence ID" value="NZ_CP009514.1"/>
</dbReference>
<feature type="transmembrane region" description="Helical" evidence="1">
    <location>
        <begin position="198"/>
        <end position="217"/>
    </location>
</feature>
<dbReference type="PATRIC" id="fig|1434113.4.peg.167"/>
<feature type="transmembrane region" description="Helical" evidence="1">
    <location>
        <begin position="353"/>
        <end position="379"/>
    </location>
</feature>
<evidence type="ECO:0000256" key="1">
    <source>
        <dbReference type="SAM" id="Phobius"/>
    </source>
</evidence>
<proteinExistence type="predicted"/>
<dbReference type="EMBL" id="CP009514">
    <property type="protein sequence ID" value="AKB70027.1"/>
    <property type="molecule type" value="Genomic_DNA"/>
</dbReference>
<keyword evidence="1" id="KW-0472">Membrane</keyword>
<dbReference type="KEGG" id="mmac:MSMAC_0137"/>
<feature type="transmembrane region" description="Helical" evidence="1">
    <location>
        <begin position="107"/>
        <end position="136"/>
    </location>
</feature>
<dbReference type="GeneID" id="24879992"/>